<organism evidence="1 2">
    <name type="scientific">Bacillus cereus</name>
    <dbReference type="NCBI Taxonomy" id="1396"/>
    <lineage>
        <taxon>Bacteria</taxon>
        <taxon>Bacillati</taxon>
        <taxon>Bacillota</taxon>
        <taxon>Bacilli</taxon>
        <taxon>Bacillales</taxon>
        <taxon>Bacillaceae</taxon>
        <taxon>Bacillus</taxon>
        <taxon>Bacillus cereus group</taxon>
    </lineage>
</organism>
<name>A0A9X7CIV7_BACCE</name>
<accession>A0A9X7CIV7</accession>
<evidence type="ECO:0000313" key="1">
    <source>
        <dbReference type="EMBL" id="PGS70759.1"/>
    </source>
</evidence>
<proteinExistence type="predicted"/>
<dbReference type="AlphaFoldDB" id="A0A9X7CIV7"/>
<reference evidence="1 2" key="1">
    <citation type="submission" date="2017-09" db="EMBL/GenBank/DDBJ databases">
        <title>Large-scale bioinformatics analysis of Bacillus genomes uncovers conserved roles of natural products in bacterial physiology.</title>
        <authorList>
            <consortium name="Agbiome Team Llc"/>
            <person name="Bleich R.M."/>
            <person name="Grubbs K.J."/>
            <person name="Santa Maria K.C."/>
            <person name="Allen S.E."/>
            <person name="Farag S."/>
            <person name="Shank E.A."/>
            <person name="Bowers A."/>
        </authorList>
    </citation>
    <scope>NUCLEOTIDE SEQUENCE [LARGE SCALE GENOMIC DNA]</scope>
    <source>
        <strain evidence="1 2">AFS041711</strain>
    </source>
</reference>
<dbReference type="EMBL" id="NULI01000159">
    <property type="protein sequence ID" value="PGS70759.1"/>
    <property type="molecule type" value="Genomic_DNA"/>
</dbReference>
<gene>
    <name evidence="1" type="ORF">COC69_25625</name>
</gene>
<evidence type="ECO:0000313" key="2">
    <source>
        <dbReference type="Proteomes" id="UP000224203"/>
    </source>
</evidence>
<dbReference type="Proteomes" id="UP000224203">
    <property type="component" value="Unassembled WGS sequence"/>
</dbReference>
<sequence>MNATSLVRLTYYALNNKRIRFIECIHMCNCTTFILYMLYFLVIMQNCIITVSIKQKKTSK</sequence>
<protein>
    <submittedName>
        <fullName evidence="1">Uncharacterized protein</fullName>
    </submittedName>
</protein>
<comment type="caution">
    <text evidence="1">The sequence shown here is derived from an EMBL/GenBank/DDBJ whole genome shotgun (WGS) entry which is preliminary data.</text>
</comment>